<proteinExistence type="predicted"/>
<evidence type="ECO:0000313" key="1">
    <source>
        <dbReference type="EMBL" id="MST55609.1"/>
    </source>
</evidence>
<sequence>MLQTETIEWSQFKERFAFLLAEMTPALRGIDDETIAFRTEEWSVLPRWDAGEFIFEYYAEEPDTFHPGDDETQIVVTNVPWGNL</sequence>
<evidence type="ECO:0000313" key="2">
    <source>
        <dbReference type="Proteomes" id="UP000473699"/>
    </source>
</evidence>
<dbReference type="Proteomes" id="UP000473699">
    <property type="component" value="Unassembled WGS sequence"/>
</dbReference>
<organism evidence="1 2">
    <name type="scientific">Pyramidobacter porci</name>
    <dbReference type="NCBI Taxonomy" id="2605789"/>
    <lineage>
        <taxon>Bacteria</taxon>
        <taxon>Thermotogati</taxon>
        <taxon>Synergistota</taxon>
        <taxon>Synergistia</taxon>
        <taxon>Synergistales</taxon>
        <taxon>Dethiosulfovibrionaceae</taxon>
        <taxon>Pyramidobacter</taxon>
    </lineage>
</organism>
<comment type="caution">
    <text evidence="1">The sequence shown here is derived from an EMBL/GenBank/DDBJ whole genome shotgun (WGS) entry which is preliminary data.</text>
</comment>
<gene>
    <name evidence="1" type="ORF">FYJ74_06120</name>
</gene>
<keyword evidence="2" id="KW-1185">Reference proteome</keyword>
<protein>
    <submittedName>
        <fullName evidence="1">Uncharacterized protein</fullName>
    </submittedName>
</protein>
<reference evidence="1 2" key="1">
    <citation type="submission" date="2019-08" db="EMBL/GenBank/DDBJ databases">
        <title>In-depth cultivation of the pig gut microbiome towards novel bacterial diversity and tailored functional studies.</title>
        <authorList>
            <person name="Wylensek D."/>
            <person name="Hitch T.C.A."/>
            <person name="Clavel T."/>
        </authorList>
    </citation>
    <scope>NUCLEOTIDE SEQUENCE [LARGE SCALE GENOMIC DNA]</scope>
    <source>
        <strain evidence="1 2">SM-530-WT-4B</strain>
    </source>
</reference>
<dbReference type="AlphaFoldDB" id="A0A6L5YBP1"/>
<accession>A0A6L5YBP1</accession>
<dbReference type="EMBL" id="VUNH01000005">
    <property type="protein sequence ID" value="MST55609.1"/>
    <property type="molecule type" value="Genomic_DNA"/>
</dbReference>
<name>A0A6L5YBP1_9BACT</name>
<dbReference type="RefSeq" id="WP_154528696.1">
    <property type="nucleotide sequence ID" value="NZ_JAXDZJ010000046.1"/>
</dbReference>